<protein>
    <recommendedName>
        <fullName evidence="3">RGS domain-containing protein</fullName>
    </recommendedName>
</protein>
<proteinExistence type="predicted"/>
<dbReference type="RefSeq" id="XP_005773653.1">
    <property type="nucleotide sequence ID" value="XM_005773596.1"/>
</dbReference>
<dbReference type="AlphaFoldDB" id="A0A0D3JCI9"/>
<evidence type="ECO:0008006" key="3">
    <source>
        <dbReference type="Google" id="ProtNLM"/>
    </source>
</evidence>
<evidence type="ECO:0000313" key="2">
    <source>
        <dbReference type="Proteomes" id="UP000013827"/>
    </source>
</evidence>
<name>A0A0D3JCI9_EMIH1</name>
<dbReference type="EnsemblProtists" id="EOD21224">
    <property type="protein sequence ID" value="EOD21224"/>
    <property type="gene ID" value="EMIHUDRAFT_241480"/>
</dbReference>
<dbReference type="Proteomes" id="UP000013827">
    <property type="component" value="Unassembled WGS sequence"/>
</dbReference>
<organism evidence="1 2">
    <name type="scientific">Emiliania huxleyi (strain CCMP1516)</name>
    <dbReference type="NCBI Taxonomy" id="280463"/>
    <lineage>
        <taxon>Eukaryota</taxon>
        <taxon>Haptista</taxon>
        <taxon>Haptophyta</taxon>
        <taxon>Prymnesiophyceae</taxon>
        <taxon>Isochrysidales</taxon>
        <taxon>Noelaerhabdaceae</taxon>
        <taxon>Emiliania</taxon>
    </lineage>
</organism>
<dbReference type="HOGENOM" id="CLU_2150632_0_0_1"/>
<dbReference type="PaxDb" id="2903-EOD21224"/>
<reference evidence="2" key="1">
    <citation type="journal article" date="2013" name="Nature">
        <title>Pan genome of the phytoplankton Emiliania underpins its global distribution.</title>
        <authorList>
            <person name="Read B.A."/>
            <person name="Kegel J."/>
            <person name="Klute M.J."/>
            <person name="Kuo A."/>
            <person name="Lefebvre S.C."/>
            <person name="Maumus F."/>
            <person name="Mayer C."/>
            <person name="Miller J."/>
            <person name="Monier A."/>
            <person name="Salamov A."/>
            <person name="Young J."/>
            <person name="Aguilar M."/>
            <person name="Claverie J.M."/>
            <person name="Frickenhaus S."/>
            <person name="Gonzalez K."/>
            <person name="Herman E.K."/>
            <person name="Lin Y.C."/>
            <person name="Napier J."/>
            <person name="Ogata H."/>
            <person name="Sarno A.F."/>
            <person name="Shmutz J."/>
            <person name="Schroeder D."/>
            <person name="de Vargas C."/>
            <person name="Verret F."/>
            <person name="von Dassow P."/>
            <person name="Valentin K."/>
            <person name="Van de Peer Y."/>
            <person name="Wheeler G."/>
            <person name="Dacks J.B."/>
            <person name="Delwiche C.F."/>
            <person name="Dyhrman S.T."/>
            <person name="Glockner G."/>
            <person name="John U."/>
            <person name="Richards T."/>
            <person name="Worden A.Z."/>
            <person name="Zhang X."/>
            <person name="Grigoriev I.V."/>
            <person name="Allen A.E."/>
            <person name="Bidle K."/>
            <person name="Borodovsky M."/>
            <person name="Bowler C."/>
            <person name="Brownlee C."/>
            <person name="Cock J.M."/>
            <person name="Elias M."/>
            <person name="Gladyshev V.N."/>
            <person name="Groth M."/>
            <person name="Guda C."/>
            <person name="Hadaegh A."/>
            <person name="Iglesias-Rodriguez M.D."/>
            <person name="Jenkins J."/>
            <person name="Jones B.M."/>
            <person name="Lawson T."/>
            <person name="Leese F."/>
            <person name="Lindquist E."/>
            <person name="Lobanov A."/>
            <person name="Lomsadze A."/>
            <person name="Malik S.B."/>
            <person name="Marsh M.E."/>
            <person name="Mackinder L."/>
            <person name="Mock T."/>
            <person name="Mueller-Roeber B."/>
            <person name="Pagarete A."/>
            <person name="Parker M."/>
            <person name="Probert I."/>
            <person name="Quesneville H."/>
            <person name="Raines C."/>
            <person name="Rensing S.A."/>
            <person name="Riano-Pachon D.M."/>
            <person name="Richier S."/>
            <person name="Rokitta S."/>
            <person name="Shiraiwa Y."/>
            <person name="Soanes D.M."/>
            <person name="van der Giezen M."/>
            <person name="Wahlund T.M."/>
            <person name="Williams B."/>
            <person name="Wilson W."/>
            <person name="Wolfe G."/>
            <person name="Wurch L.L."/>
        </authorList>
    </citation>
    <scope>NUCLEOTIDE SEQUENCE</scope>
</reference>
<reference evidence="1" key="2">
    <citation type="submission" date="2024-10" db="UniProtKB">
        <authorList>
            <consortium name="EnsemblProtists"/>
        </authorList>
    </citation>
    <scope>IDENTIFICATION</scope>
</reference>
<evidence type="ECO:0000313" key="1">
    <source>
        <dbReference type="EnsemblProtists" id="EOD21224"/>
    </source>
</evidence>
<sequence length="131" mass="14220">MHTTELLSPCAIAEPTVASATSLLSPPAEDISIESPLDCDSLIVADEIEASEPLETPSASAALRPRPLASIDHTPQTACSQMIDDDPVLRFYLSDPEGFDSLFERQTSRDADMADAVVDAWMEAGRYKRRP</sequence>
<dbReference type="KEGG" id="ehx:EMIHUDRAFT_241480"/>
<accession>A0A0D3JCI9</accession>
<keyword evidence="2" id="KW-1185">Reference proteome</keyword>
<dbReference type="GeneID" id="17266768"/>